<evidence type="ECO:0000313" key="2">
    <source>
        <dbReference type="EMBL" id="EDW75840.1"/>
    </source>
</evidence>
<dbReference type="EMBL" id="CH963857">
    <property type="protein sequence ID" value="EDW75840.1"/>
    <property type="molecule type" value="Genomic_DNA"/>
</dbReference>
<gene>
    <name evidence="2" type="primary">Dwil\GK15154</name>
    <name evidence="2" type="ORF">Dwil_GK15154</name>
</gene>
<feature type="region of interest" description="Disordered" evidence="1">
    <location>
        <begin position="181"/>
        <end position="308"/>
    </location>
</feature>
<evidence type="ECO:0000313" key="3">
    <source>
        <dbReference type="Proteomes" id="UP000007798"/>
    </source>
</evidence>
<accession>B4MVX0</accession>
<dbReference type="OMA" id="AADMAYY"/>
<feature type="compositionally biased region" description="Basic and acidic residues" evidence="1">
    <location>
        <begin position="372"/>
        <end position="400"/>
    </location>
</feature>
<dbReference type="AlphaFoldDB" id="B4MVX0"/>
<feature type="compositionally biased region" description="Polar residues" evidence="1">
    <location>
        <begin position="949"/>
        <end position="966"/>
    </location>
</feature>
<dbReference type="eggNOG" id="KOG4140">
    <property type="taxonomic scope" value="Eukaryota"/>
</dbReference>
<dbReference type="InParanoid" id="B4MVX0"/>
<proteinExistence type="predicted"/>
<feature type="compositionally biased region" description="Basic residues" evidence="1">
    <location>
        <begin position="262"/>
        <end position="273"/>
    </location>
</feature>
<reference evidence="2 3" key="1">
    <citation type="journal article" date="2007" name="Nature">
        <title>Evolution of genes and genomes on the Drosophila phylogeny.</title>
        <authorList>
            <consortium name="Drosophila 12 Genomes Consortium"/>
            <person name="Clark A.G."/>
            <person name="Eisen M.B."/>
            <person name="Smith D.R."/>
            <person name="Bergman C.M."/>
            <person name="Oliver B."/>
            <person name="Markow T.A."/>
            <person name="Kaufman T.C."/>
            <person name="Kellis M."/>
            <person name="Gelbart W."/>
            <person name="Iyer V.N."/>
            <person name="Pollard D.A."/>
            <person name="Sackton T.B."/>
            <person name="Larracuente A.M."/>
            <person name="Singh N.D."/>
            <person name="Abad J.P."/>
            <person name="Abt D.N."/>
            <person name="Adryan B."/>
            <person name="Aguade M."/>
            <person name="Akashi H."/>
            <person name="Anderson W.W."/>
            <person name="Aquadro C.F."/>
            <person name="Ardell D.H."/>
            <person name="Arguello R."/>
            <person name="Artieri C.G."/>
            <person name="Barbash D.A."/>
            <person name="Barker D."/>
            <person name="Barsanti P."/>
            <person name="Batterham P."/>
            <person name="Batzoglou S."/>
            <person name="Begun D."/>
            <person name="Bhutkar A."/>
            <person name="Blanco E."/>
            <person name="Bosak S.A."/>
            <person name="Bradley R.K."/>
            <person name="Brand A.D."/>
            <person name="Brent M.R."/>
            <person name="Brooks A.N."/>
            <person name="Brown R.H."/>
            <person name="Butlin R.K."/>
            <person name="Caggese C."/>
            <person name="Calvi B.R."/>
            <person name="Bernardo de Carvalho A."/>
            <person name="Caspi A."/>
            <person name="Castrezana S."/>
            <person name="Celniker S.E."/>
            <person name="Chang J.L."/>
            <person name="Chapple C."/>
            <person name="Chatterji S."/>
            <person name="Chinwalla A."/>
            <person name="Civetta A."/>
            <person name="Clifton S.W."/>
            <person name="Comeron J.M."/>
            <person name="Costello J.C."/>
            <person name="Coyne J.A."/>
            <person name="Daub J."/>
            <person name="David R.G."/>
            <person name="Delcher A.L."/>
            <person name="Delehaunty K."/>
            <person name="Do C.B."/>
            <person name="Ebling H."/>
            <person name="Edwards K."/>
            <person name="Eickbush T."/>
            <person name="Evans J.D."/>
            <person name="Filipski A."/>
            <person name="Findeiss S."/>
            <person name="Freyhult E."/>
            <person name="Fulton L."/>
            <person name="Fulton R."/>
            <person name="Garcia A.C."/>
            <person name="Gardiner A."/>
            <person name="Garfield D.A."/>
            <person name="Garvin B.E."/>
            <person name="Gibson G."/>
            <person name="Gilbert D."/>
            <person name="Gnerre S."/>
            <person name="Godfrey J."/>
            <person name="Good R."/>
            <person name="Gotea V."/>
            <person name="Gravely B."/>
            <person name="Greenberg A.J."/>
            <person name="Griffiths-Jones S."/>
            <person name="Gross S."/>
            <person name="Guigo R."/>
            <person name="Gustafson E.A."/>
            <person name="Haerty W."/>
            <person name="Hahn M.W."/>
            <person name="Halligan D.L."/>
            <person name="Halpern A.L."/>
            <person name="Halter G.M."/>
            <person name="Han M.V."/>
            <person name="Heger A."/>
            <person name="Hillier L."/>
            <person name="Hinrichs A.S."/>
            <person name="Holmes I."/>
            <person name="Hoskins R.A."/>
            <person name="Hubisz M.J."/>
            <person name="Hultmark D."/>
            <person name="Huntley M.A."/>
            <person name="Jaffe D.B."/>
            <person name="Jagadeeshan S."/>
            <person name="Jeck W.R."/>
            <person name="Johnson J."/>
            <person name="Jones C.D."/>
            <person name="Jordan W.C."/>
            <person name="Karpen G.H."/>
            <person name="Kataoka E."/>
            <person name="Keightley P.D."/>
            <person name="Kheradpour P."/>
            <person name="Kirkness E.F."/>
            <person name="Koerich L.B."/>
            <person name="Kristiansen K."/>
            <person name="Kudrna D."/>
            <person name="Kulathinal R.J."/>
            <person name="Kumar S."/>
            <person name="Kwok R."/>
            <person name="Lander E."/>
            <person name="Langley C.H."/>
            <person name="Lapoint R."/>
            <person name="Lazzaro B.P."/>
            <person name="Lee S.J."/>
            <person name="Levesque L."/>
            <person name="Li R."/>
            <person name="Lin C.F."/>
            <person name="Lin M.F."/>
            <person name="Lindblad-Toh K."/>
            <person name="Llopart A."/>
            <person name="Long M."/>
            <person name="Low L."/>
            <person name="Lozovsky E."/>
            <person name="Lu J."/>
            <person name="Luo M."/>
            <person name="Machado C.A."/>
            <person name="Makalowski W."/>
            <person name="Marzo M."/>
            <person name="Matsuda M."/>
            <person name="Matzkin L."/>
            <person name="McAllister B."/>
            <person name="McBride C.S."/>
            <person name="McKernan B."/>
            <person name="McKernan K."/>
            <person name="Mendez-Lago M."/>
            <person name="Minx P."/>
            <person name="Mollenhauer M.U."/>
            <person name="Montooth K."/>
            <person name="Mount S.M."/>
            <person name="Mu X."/>
            <person name="Myers E."/>
            <person name="Negre B."/>
            <person name="Newfeld S."/>
            <person name="Nielsen R."/>
            <person name="Noor M.A."/>
            <person name="O'Grady P."/>
            <person name="Pachter L."/>
            <person name="Papaceit M."/>
            <person name="Parisi M.J."/>
            <person name="Parisi M."/>
            <person name="Parts L."/>
            <person name="Pedersen J.S."/>
            <person name="Pesole G."/>
            <person name="Phillippy A.M."/>
            <person name="Ponting C.P."/>
            <person name="Pop M."/>
            <person name="Porcelli D."/>
            <person name="Powell J.R."/>
            <person name="Prohaska S."/>
            <person name="Pruitt K."/>
            <person name="Puig M."/>
            <person name="Quesneville H."/>
            <person name="Ram K.R."/>
            <person name="Rand D."/>
            <person name="Rasmussen M.D."/>
            <person name="Reed L.K."/>
            <person name="Reenan R."/>
            <person name="Reily A."/>
            <person name="Remington K.A."/>
            <person name="Rieger T.T."/>
            <person name="Ritchie M.G."/>
            <person name="Robin C."/>
            <person name="Rogers Y.H."/>
            <person name="Rohde C."/>
            <person name="Rozas J."/>
            <person name="Rubenfield M.J."/>
            <person name="Ruiz A."/>
            <person name="Russo S."/>
            <person name="Salzberg S.L."/>
            <person name="Sanchez-Gracia A."/>
            <person name="Saranga D.J."/>
            <person name="Sato H."/>
            <person name="Schaeffer S.W."/>
            <person name="Schatz M.C."/>
            <person name="Schlenke T."/>
            <person name="Schwartz R."/>
            <person name="Segarra C."/>
            <person name="Singh R.S."/>
            <person name="Sirot L."/>
            <person name="Sirota M."/>
            <person name="Sisneros N.B."/>
            <person name="Smith C.D."/>
            <person name="Smith T.F."/>
            <person name="Spieth J."/>
            <person name="Stage D.E."/>
            <person name="Stark A."/>
            <person name="Stephan W."/>
            <person name="Strausberg R.L."/>
            <person name="Strempel S."/>
            <person name="Sturgill D."/>
            <person name="Sutton G."/>
            <person name="Sutton G.G."/>
            <person name="Tao W."/>
            <person name="Teichmann S."/>
            <person name="Tobari Y.N."/>
            <person name="Tomimura Y."/>
            <person name="Tsolas J.M."/>
            <person name="Valente V.L."/>
            <person name="Venter E."/>
            <person name="Venter J.C."/>
            <person name="Vicario S."/>
            <person name="Vieira F.G."/>
            <person name="Vilella A.J."/>
            <person name="Villasante A."/>
            <person name="Walenz B."/>
            <person name="Wang J."/>
            <person name="Wasserman M."/>
            <person name="Watts T."/>
            <person name="Wilson D."/>
            <person name="Wilson R.K."/>
            <person name="Wing R.A."/>
            <person name="Wolfner M.F."/>
            <person name="Wong A."/>
            <person name="Wong G.K."/>
            <person name="Wu C.I."/>
            <person name="Wu G."/>
            <person name="Yamamoto D."/>
            <person name="Yang H.P."/>
            <person name="Yang S.P."/>
            <person name="Yorke J.A."/>
            <person name="Yoshida K."/>
            <person name="Zdobnov E."/>
            <person name="Zhang P."/>
            <person name="Zhang Y."/>
            <person name="Zimin A.V."/>
            <person name="Baldwin J."/>
            <person name="Abdouelleil A."/>
            <person name="Abdulkadir J."/>
            <person name="Abebe A."/>
            <person name="Abera B."/>
            <person name="Abreu J."/>
            <person name="Acer S.C."/>
            <person name="Aftuck L."/>
            <person name="Alexander A."/>
            <person name="An P."/>
            <person name="Anderson E."/>
            <person name="Anderson S."/>
            <person name="Arachi H."/>
            <person name="Azer M."/>
            <person name="Bachantsang P."/>
            <person name="Barry A."/>
            <person name="Bayul T."/>
            <person name="Berlin A."/>
            <person name="Bessette D."/>
            <person name="Bloom T."/>
            <person name="Blye J."/>
            <person name="Boguslavskiy L."/>
            <person name="Bonnet C."/>
            <person name="Boukhgalter B."/>
            <person name="Bourzgui I."/>
            <person name="Brown A."/>
            <person name="Cahill P."/>
            <person name="Channer S."/>
            <person name="Cheshatsang Y."/>
            <person name="Chuda L."/>
            <person name="Citroen M."/>
            <person name="Collymore A."/>
            <person name="Cooke P."/>
            <person name="Costello M."/>
            <person name="D'Aco K."/>
            <person name="Daza R."/>
            <person name="De Haan G."/>
            <person name="DeGray S."/>
            <person name="DeMaso C."/>
            <person name="Dhargay N."/>
            <person name="Dooley K."/>
            <person name="Dooley E."/>
            <person name="Doricent M."/>
            <person name="Dorje P."/>
            <person name="Dorjee K."/>
            <person name="Dupes A."/>
            <person name="Elong R."/>
            <person name="Falk J."/>
            <person name="Farina A."/>
            <person name="Faro S."/>
            <person name="Ferguson D."/>
            <person name="Fisher S."/>
            <person name="Foley C.D."/>
            <person name="Franke A."/>
            <person name="Friedrich D."/>
            <person name="Gadbois L."/>
            <person name="Gearin G."/>
            <person name="Gearin C.R."/>
            <person name="Giannoukos G."/>
            <person name="Goode T."/>
            <person name="Graham J."/>
            <person name="Grandbois E."/>
            <person name="Grewal S."/>
            <person name="Gyaltsen K."/>
            <person name="Hafez N."/>
            <person name="Hagos B."/>
            <person name="Hall J."/>
            <person name="Henson C."/>
            <person name="Hollinger A."/>
            <person name="Honan T."/>
            <person name="Huard M.D."/>
            <person name="Hughes L."/>
            <person name="Hurhula B."/>
            <person name="Husby M.E."/>
            <person name="Kamat A."/>
            <person name="Kanga B."/>
            <person name="Kashin S."/>
            <person name="Khazanovich D."/>
            <person name="Kisner P."/>
            <person name="Lance K."/>
            <person name="Lara M."/>
            <person name="Lee W."/>
            <person name="Lennon N."/>
            <person name="Letendre F."/>
            <person name="LeVine R."/>
            <person name="Lipovsky A."/>
            <person name="Liu X."/>
            <person name="Liu J."/>
            <person name="Liu S."/>
            <person name="Lokyitsang T."/>
            <person name="Lokyitsang Y."/>
            <person name="Lubonja R."/>
            <person name="Lui A."/>
            <person name="MacDonald P."/>
            <person name="Magnisalis V."/>
            <person name="Maru K."/>
            <person name="Matthews C."/>
            <person name="McCusker W."/>
            <person name="McDonough S."/>
            <person name="Mehta T."/>
            <person name="Meldrim J."/>
            <person name="Meneus L."/>
            <person name="Mihai O."/>
            <person name="Mihalev A."/>
            <person name="Mihova T."/>
            <person name="Mittelman R."/>
            <person name="Mlenga V."/>
            <person name="Montmayeur A."/>
            <person name="Mulrain L."/>
            <person name="Navidi A."/>
            <person name="Naylor J."/>
            <person name="Negash T."/>
            <person name="Nguyen T."/>
            <person name="Nguyen N."/>
            <person name="Nicol R."/>
            <person name="Norbu C."/>
            <person name="Norbu N."/>
            <person name="Novod N."/>
            <person name="O'Neill B."/>
            <person name="Osman S."/>
            <person name="Markiewicz E."/>
            <person name="Oyono O.L."/>
            <person name="Patti C."/>
            <person name="Phunkhang P."/>
            <person name="Pierre F."/>
            <person name="Priest M."/>
            <person name="Raghuraman S."/>
            <person name="Rege F."/>
            <person name="Reyes R."/>
            <person name="Rise C."/>
            <person name="Rogov P."/>
            <person name="Ross K."/>
            <person name="Ryan E."/>
            <person name="Settipalli S."/>
            <person name="Shea T."/>
            <person name="Sherpa N."/>
            <person name="Shi L."/>
            <person name="Shih D."/>
            <person name="Sparrow T."/>
            <person name="Spaulding J."/>
            <person name="Stalker J."/>
            <person name="Stange-Thomann N."/>
            <person name="Stavropoulos S."/>
            <person name="Stone C."/>
            <person name="Strader C."/>
            <person name="Tesfaye S."/>
            <person name="Thomson T."/>
            <person name="Thoulutsang Y."/>
            <person name="Thoulutsang D."/>
            <person name="Topham K."/>
            <person name="Topping I."/>
            <person name="Tsamla T."/>
            <person name="Vassiliev H."/>
            <person name="Vo A."/>
            <person name="Wangchuk T."/>
            <person name="Wangdi T."/>
            <person name="Weiand M."/>
            <person name="Wilkinson J."/>
            <person name="Wilson A."/>
            <person name="Yadav S."/>
            <person name="Young G."/>
            <person name="Yu Q."/>
            <person name="Zembek L."/>
            <person name="Zhong D."/>
            <person name="Zimmer A."/>
            <person name="Zwirko Z."/>
            <person name="Jaffe D.B."/>
            <person name="Alvarez P."/>
            <person name="Brockman W."/>
            <person name="Butler J."/>
            <person name="Chin C."/>
            <person name="Gnerre S."/>
            <person name="Grabherr M."/>
            <person name="Kleber M."/>
            <person name="Mauceli E."/>
            <person name="MacCallum I."/>
        </authorList>
    </citation>
    <scope>NUCLEOTIDE SEQUENCE [LARGE SCALE GENOMIC DNA]</scope>
    <source>
        <strain evidence="3">Tucson 14030-0811.24</strain>
    </source>
</reference>
<dbReference type="KEGG" id="dwi:6642868"/>
<feature type="region of interest" description="Disordered" evidence="1">
    <location>
        <begin position="933"/>
        <end position="966"/>
    </location>
</feature>
<feature type="compositionally biased region" description="Low complexity" evidence="1">
    <location>
        <begin position="207"/>
        <end position="239"/>
    </location>
</feature>
<feature type="region of interest" description="Disordered" evidence="1">
    <location>
        <begin position="449"/>
        <end position="471"/>
    </location>
</feature>
<keyword evidence="3" id="KW-1185">Reference proteome</keyword>
<feature type="compositionally biased region" description="Low complexity" evidence="1">
    <location>
        <begin position="290"/>
        <end position="308"/>
    </location>
</feature>
<dbReference type="Proteomes" id="UP000007798">
    <property type="component" value="Unassembled WGS sequence"/>
</dbReference>
<sequence>MPLNEVSATGAGVIYAENGSNSGRHKTMTNSTKPDVMGSGGAGGGGGAAVRLGLDLGLSSLQGQKWQQVFDMDKVIKQLRTAEKTYLRGGGQKSGHGNGGARTSSGVQVQRLNVADIAYYDIVPKLATRDLVVCNSCNGSYTKPGFQNHVALQHPNIWDSTSNKVIVNHNLSDSHRHLTATSSDTTTTTAGQDGSEPNATGSPLELSNLSNGSSSSASVVAASLSSSSASSTTTTTASSSRHKSSSSKSSSSSKGSSNSSRSRSKSSKNRHHSSPAPAVDLNHKEKSNSKKNNNNTGSSSNSSSISAIAAPPTVPTVTAVSSIKEDPASAHIAVFSSSSNSSCSLPPTPTLLAPSAAQLASNDVNYSPANHQMEEKSELQPKKKVKGSSDHRTKSSKEKSAALVNTIPNPYEQQHQQQQQQHQHHQLTELDQAVSSITGHVVVMDEAAEEATTTQGEGDDEELPLQNTSDDNSISLTLDEMLDSKLINEILNNFDESALDPTQQTNGVAVQQSQAVTRIRYDEAGGQVANENVGGGGGGDNYAVYQDHQHQQQMQQQQDFNDDNQSQLTAIDAMQLQQLIYQQQQMLDHQPKQEEQQQQNLHEDQQCQETIQFSVYNVPSLTDPDTPAQHQQQQQQQLDEHMILPSIIYEITDNNQVSVLDQQSQQQVIAEFLTQAGYENVLQEAQVTGGGAGVGGADFADEVNDLDFAKLETTKTVKLEATTTNTSNTTINAKSLEDVYLNAMLYATAPRPLAMNTFGLVKMPNGLGTTLRKNLLTTRKANNSLLSLNGSSGVVGQLARPPPPLPPNGSASTIQPGLSNGHGGIYSRNLNSGKTIYAQKSSVIAQERVRCNKRPLINGKLMNSPGNSGQMTAKKLNDLLMGKVKKEEKLTEDEATAEKEQKEELDRQTFSFYEKRRKLMAKTHSNRNHSHLHQLHDHHHHHHDHHNQTLNPNTLHSLQTPSQQSLYHRQRSLNLPPMLQGHPSSQQLLKKQLLRTLSDSSNILVTSQQNNNNNSSSNNNNNTPPNSWKNQSSTPGTSSTPTSSDLMRVFV</sequence>
<feature type="compositionally biased region" description="Polar residues" evidence="1">
    <location>
        <begin position="191"/>
        <end position="201"/>
    </location>
</feature>
<feature type="compositionally biased region" description="Basic residues" evidence="1">
    <location>
        <begin position="933"/>
        <end position="945"/>
    </location>
</feature>
<dbReference type="FunCoup" id="B4MVX0">
    <property type="interactions" value="214"/>
</dbReference>
<organism evidence="2 3">
    <name type="scientific">Drosophila willistoni</name>
    <name type="common">Fruit fly</name>
    <dbReference type="NCBI Taxonomy" id="7260"/>
    <lineage>
        <taxon>Eukaryota</taxon>
        <taxon>Metazoa</taxon>
        <taxon>Ecdysozoa</taxon>
        <taxon>Arthropoda</taxon>
        <taxon>Hexapoda</taxon>
        <taxon>Insecta</taxon>
        <taxon>Pterygota</taxon>
        <taxon>Neoptera</taxon>
        <taxon>Endopterygota</taxon>
        <taxon>Diptera</taxon>
        <taxon>Brachycera</taxon>
        <taxon>Muscomorpha</taxon>
        <taxon>Ephydroidea</taxon>
        <taxon>Drosophilidae</taxon>
        <taxon>Drosophila</taxon>
        <taxon>Sophophora</taxon>
    </lineage>
</organism>
<dbReference type="GO" id="GO:0036285">
    <property type="term" value="P:SAGA complex assembly"/>
    <property type="evidence" value="ECO:0007669"/>
    <property type="project" value="EnsemblMetazoa"/>
</dbReference>
<feature type="region of interest" description="Disordered" evidence="1">
    <location>
        <begin position="1006"/>
        <end position="1051"/>
    </location>
</feature>
<name>B4MVX0_DROWI</name>
<dbReference type="PhylomeDB" id="B4MVX0"/>
<dbReference type="STRING" id="7260.B4MVX0"/>
<dbReference type="GO" id="GO:0005700">
    <property type="term" value="C:polytene chromosome"/>
    <property type="evidence" value="ECO:0007669"/>
    <property type="project" value="EnsemblMetazoa"/>
</dbReference>
<dbReference type="GO" id="GO:0005634">
    <property type="term" value="C:nucleus"/>
    <property type="evidence" value="ECO:0007669"/>
    <property type="project" value="EnsemblMetazoa"/>
</dbReference>
<feature type="compositionally biased region" description="Low complexity" evidence="1">
    <location>
        <begin position="181"/>
        <end position="190"/>
    </location>
</feature>
<feature type="region of interest" description="Disordered" evidence="1">
    <location>
        <begin position="618"/>
        <end position="637"/>
    </location>
</feature>
<evidence type="ECO:0000256" key="1">
    <source>
        <dbReference type="SAM" id="MobiDB-lite"/>
    </source>
</evidence>
<dbReference type="HOGENOM" id="CLU_013064_0_0_1"/>
<feature type="compositionally biased region" description="Low complexity" evidence="1">
    <location>
        <begin position="246"/>
        <end position="261"/>
    </location>
</feature>
<protein>
    <submittedName>
        <fullName evidence="2">Uncharacterized protein</fullName>
    </submittedName>
</protein>
<feature type="region of interest" description="Disordered" evidence="1">
    <location>
        <begin position="17"/>
        <end position="42"/>
    </location>
</feature>
<feature type="region of interest" description="Disordered" evidence="1">
    <location>
        <begin position="369"/>
        <end position="400"/>
    </location>
</feature>
<feature type="compositionally biased region" description="Low complexity" evidence="1">
    <location>
        <begin position="1006"/>
        <end position="1044"/>
    </location>
</feature>
<dbReference type="OrthoDB" id="7883902at2759"/>
<feature type="compositionally biased region" description="Polar residues" evidence="1">
    <location>
        <begin position="18"/>
        <end position="33"/>
    </location>
</feature>
<dbReference type="GO" id="GO:0000124">
    <property type="term" value="C:SAGA complex"/>
    <property type="evidence" value="ECO:0007669"/>
    <property type="project" value="EnsemblMetazoa"/>
</dbReference>